<organism evidence="2 3">
    <name type="scientific">Ascobolus immersus RN42</name>
    <dbReference type="NCBI Taxonomy" id="1160509"/>
    <lineage>
        <taxon>Eukaryota</taxon>
        <taxon>Fungi</taxon>
        <taxon>Dikarya</taxon>
        <taxon>Ascomycota</taxon>
        <taxon>Pezizomycotina</taxon>
        <taxon>Pezizomycetes</taxon>
        <taxon>Pezizales</taxon>
        <taxon>Ascobolaceae</taxon>
        <taxon>Ascobolus</taxon>
    </lineage>
</organism>
<dbReference type="Proteomes" id="UP000275078">
    <property type="component" value="Unassembled WGS sequence"/>
</dbReference>
<evidence type="ECO:0000313" key="2">
    <source>
        <dbReference type="EMBL" id="RPA88299.1"/>
    </source>
</evidence>
<protein>
    <submittedName>
        <fullName evidence="2">Uncharacterized protein</fullName>
    </submittedName>
</protein>
<sequence length="107" mass="12102">MKLFSIFITAILGTLASLPYAAVIVSEPFPTVQPVFETLENAVDGRKEVFQYSVRACEHENFKGHCVHFYYTSEINGQCANIGGSYLNDKITSVRFDFPDQCCIFYQ</sequence>
<keyword evidence="3" id="KW-1185">Reference proteome</keyword>
<feature type="signal peptide" evidence="1">
    <location>
        <begin position="1"/>
        <end position="16"/>
    </location>
</feature>
<evidence type="ECO:0000313" key="3">
    <source>
        <dbReference type="Proteomes" id="UP000275078"/>
    </source>
</evidence>
<dbReference type="Gene3D" id="2.60.20.10">
    <property type="entry name" value="Crystallins"/>
    <property type="match status" value="1"/>
</dbReference>
<dbReference type="EMBL" id="ML119645">
    <property type="protein sequence ID" value="RPA88299.1"/>
    <property type="molecule type" value="Genomic_DNA"/>
</dbReference>
<evidence type="ECO:0000256" key="1">
    <source>
        <dbReference type="SAM" id="SignalP"/>
    </source>
</evidence>
<reference evidence="2 3" key="1">
    <citation type="journal article" date="2018" name="Nat. Ecol. Evol.">
        <title>Pezizomycetes genomes reveal the molecular basis of ectomycorrhizal truffle lifestyle.</title>
        <authorList>
            <person name="Murat C."/>
            <person name="Payen T."/>
            <person name="Noel B."/>
            <person name="Kuo A."/>
            <person name="Morin E."/>
            <person name="Chen J."/>
            <person name="Kohler A."/>
            <person name="Krizsan K."/>
            <person name="Balestrini R."/>
            <person name="Da Silva C."/>
            <person name="Montanini B."/>
            <person name="Hainaut M."/>
            <person name="Levati E."/>
            <person name="Barry K.W."/>
            <person name="Belfiori B."/>
            <person name="Cichocki N."/>
            <person name="Clum A."/>
            <person name="Dockter R.B."/>
            <person name="Fauchery L."/>
            <person name="Guy J."/>
            <person name="Iotti M."/>
            <person name="Le Tacon F."/>
            <person name="Lindquist E.A."/>
            <person name="Lipzen A."/>
            <person name="Malagnac F."/>
            <person name="Mello A."/>
            <person name="Molinier V."/>
            <person name="Miyauchi S."/>
            <person name="Poulain J."/>
            <person name="Riccioni C."/>
            <person name="Rubini A."/>
            <person name="Sitrit Y."/>
            <person name="Splivallo R."/>
            <person name="Traeger S."/>
            <person name="Wang M."/>
            <person name="Zifcakova L."/>
            <person name="Wipf D."/>
            <person name="Zambonelli A."/>
            <person name="Paolocci F."/>
            <person name="Nowrousian M."/>
            <person name="Ottonello S."/>
            <person name="Baldrian P."/>
            <person name="Spatafora J.W."/>
            <person name="Henrissat B."/>
            <person name="Nagy L.G."/>
            <person name="Aury J.M."/>
            <person name="Wincker P."/>
            <person name="Grigoriev I.V."/>
            <person name="Bonfante P."/>
            <person name="Martin F.M."/>
        </authorList>
    </citation>
    <scope>NUCLEOTIDE SEQUENCE [LARGE SCALE GENOMIC DNA]</scope>
    <source>
        <strain evidence="2 3">RN42</strain>
    </source>
</reference>
<proteinExistence type="predicted"/>
<feature type="chain" id="PRO_5017939010" evidence="1">
    <location>
        <begin position="17"/>
        <end position="107"/>
    </location>
</feature>
<dbReference type="AlphaFoldDB" id="A0A3N4IQS7"/>
<gene>
    <name evidence="2" type="ORF">BJ508DRAFT_300646</name>
</gene>
<keyword evidence="1" id="KW-0732">Signal</keyword>
<name>A0A3N4IQS7_ASCIM</name>
<accession>A0A3N4IQS7</accession>